<dbReference type="Proteomes" id="UP000435357">
    <property type="component" value="Unassembled WGS sequence"/>
</dbReference>
<protein>
    <submittedName>
        <fullName evidence="8">Tyrosine-type recombinase/integrase</fullName>
    </submittedName>
</protein>
<dbReference type="EMBL" id="WACR01000015">
    <property type="protein sequence ID" value="KAB1061468.1"/>
    <property type="molecule type" value="Genomic_DNA"/>
</dbReference>
<dbReference type="InterPro" id="IPR010998">
    <property type="entry name" value="Integrase_recombinase_N"/>
</dbReference>
<dbReference type="InterPro" id="IPR013762">
    <property type="entry name" value="Integrase-like_cat_sf"/>
</dbReference>
<keyword evidence="4" id="KW-0233">DNA recombination</keyword>
<evidence type="ECO:0000256" key="2">
    <source>
        <dbReference type="ARBA" id="ARBA00022908"/>
    </source>
</evidence>
<dbReference type="PROSITE" id="PS51898">
    <property type="entry name" value="TYR_RECOMBINASE"/>
    <property type="match status" value="1"/>
</dbReference>
<evidence type="ECO:0000313" key="8">
    <source>
        <dbReference type="EMBL" id="KAB1061468.1"/>
    </source>
</evidence>
<dbReference type="InterPro" id="IPR004107">
    <property type="entry name" value="Integrase_SAM-like_N"/>
</dbReference>
<proteinExistence type="inferred from homology"/>
<gene>
    <name evidence="8" type="ORF">F3059_13505</name>
</gene>
<evidence type="ECO:0000259" key="7">
    <source>
        <dbReference type="PROSITE" id="PS51900"/>
    </source>
</evidence>
<dbReference type="Gene3D" id="1.10.443.10">
    <property type="entry name" value="Intergrase catalytic core"/>
    <property type="match status" value="1"/>
</dbReference>
<feature type="domain" description="Tyr recombinase" evidence="6">
    <location>
        <begin position="117"/>
        <end position="301"/>
    </location>
</feature>
<dbReference type="InterPro" id="IPR002104">
    <property type="entry name" value="Integrase_catalytic"/>
</dbReference>
<evidence type="ECO:0000256" key="1">
    <source>
        <dbReference type="ARBA" id="ARBA00008857"/>
    </source>
</evidence>
<dbReference type="GO" id="GO:0003677">
    <property type="term" value="F:DNA binding"/>
    <property type="evidence" value="ECO:0007669"/>
    <property type="project" value="UniProtKB-UniRule"/>
</dbReference>
<dbReference type="GO" id="GO:0006310">
    <property type="term" value="P:DNA recombination"/>
    <property type="evidence" value="ECO:0007669"/>
    <property type="project" value="UniProtKB-KW"/>
</dbReference>
<keyword evidence="3 5" id="KW-0238">DNA-binding</keyword>
<dbReference type="SUPFAM" id="SSF56349">
    <property type="entry name" value="DNA breaking-rejoining enzymes"/>
    <property type="match status" value="1"/>
</dbReference>
<dbReference type="OrthoDB" id="1407105at2"/>
<evidence type="ECO:0000256" key="4">
    <source>
        <dbReference type="ARBA" id="ARBA00023172"/>
    </source>
</evidence>
<dbReference type="GO" id="GO:0015074">
    <property type="term" value="P:DNA integration"/>
    <property type="evidence" value="ECO:0007669"/>
    <property type="project" value="UniProtKB-KW"/>
</dbReference>
<dbReference type="Pfam" id="PF13495">
    <property type="entry name" value="Phage_int_SAM_4"/>
    <property type="match status" value="1"/>
</dbReference>
<dbReference type="InterPro" id="IPR050090">
    <property type="entry name" value="Tyrosine_recombinase_XerCD"/>
</dbReference>
<dbReference type="InterPro" id="IPR011010">
    <property type="entry name" value="DNA_brk_join_enz"/>
</dbReference>
<dbReference type="InterPro" id="IPR044068">
    <property type="entry name" value="CB"/>
</dbReference>
<dbReference type="PROSITE" id="PS51900">
    <property type="entry name" value="CB"/>
    <property type="match status" value="1"/>
</dbReference>
<dbReference type="PANTHER" id="PTHR30349:SF41">
    <property type="entry name" value="INTEGRASE_RECOMBINASE PROTEIN MJ0367-RELATED"/>
    <property type="match status" value="1"/>
</dbReference>
<comment type="caution">
    <text evidence="8">The sequence shown here is derived from an EMBL/GenBank/DDBJ whole genome shotgun (WGS) entry which is preliminary data.</text>
</comment>
<accession>A0A6N6M3C6</accession>
<name>A0A6N6M3C6_9FLAO</name>
<evidence type="ECO:0000256" key="3">
    <source>
        <dbReference type="ARBA" id="ARBA00023125"/>
    </source>
</evidence>
<organism evidence="8 9">
    <name type="scientific">Salibacter halophilus</name>
    <dbReference type="NCBI Taxonomy" id="1803916"/>
    <lineage>
        <taxon>Bacteria</taxon>
        <taxon>Pseudomonadati</taxon>
        <taxon>Bacteroidota</taxon>
        <taxon>Flavobacteriia</taxon>
        <taxon>Flavobacteriales</taxon>
        <taxon>Salibacteraceae</taxon>
        <taxon>Salibacter</taxon>
    </lineage>
</organism>
<reference evidence="8 9" key="1">
    <citation type="submission" date="2019-09" db="EMBL/GenBank/DDBJ databases">
        <title>Genomes of Cryomorphaceae.</title>
        <authorList>
            <person name="Bowman J.P."/>
        </authorList>
    </citation>
    <scope>NUCLEOTIDE SEQUENCE [LARGE SCALE GENOMIC DNA]</scope>
    <source>
        <strain evidence="8 9">KCTC 52047</strain>
    </source>
</reference>
<feature type="domain" description="Core-binding (CB)" evidence="7">
    <location>
        <begin position="1"/>
        <end position="80"/>
    </location>
</feature>
<evidence type="ECO:0000313" key="9">
    <source>
        <dbReference type="Proteomes" id="UP000435357"/>
    </source>
</evidence>
<dbReference type="PANTHER" id="PTHR30349">
    <property type="entry name" value="PHAGE INTEGRASE-RELATED"/>
    <property type="match status" value="1"/>
</dbReference>
<comment type="similarity">
    <text evidence="1">Belongs to the 'phage' integrase family.</text>
</comment>
<keyword evidence="2" id="KW-0229">DNA integration</keyword>
<evidence type="ECO:0000259" key="6">
    <source>
        <dbReference type="PROSITE" id="PS51898"/>
    </source>
</evidence>
<evidence type="ECO:0000256" key="5">
    <source>
        <dbReference type="PROSITE-ProRule" id="PRU01248"/>
    </source>
</evidence>
<keyword evidence="9" id="KW-1185">Reference proteome</keyword>
<dbReference type="Pfam" id="PF00589">
    <property type="entry name" value="Phage_integrase"/>
    <property type="match status" value="1"/>
</dbReference>
<dbReference type="AlphaFoldDB" id="A0A6N6M3C6"/>
<dbReference type="Gene3D" id="1.10.150.130">
    <property type="match status" value="1"/>
</dbReference>
<sequence>MEKTFKKYLESKGLTKQSSERMQGDLLRLLNWCEKENLEPEQAGYRDMIGYVKYLQQRKVKQRTVQIYLGSIKHYYNWLVKRGIREDNPLRNIEIKGIKRKLLYDIIKMNELENLYHRFEIPEQDEKKQNQNWYQLQQLTAKRNKAMLGLMIWQGITTTELQKLTTSELKLREGNIEIPGGKRSNPRTLKLEAHQVLDLMEYNLETRKALLAKSGKETDKLFVTSGKGNNRLTGAISYLIEKLNKLNPRITSTNQIRASVITHWLKLYNLRKTQYMAGHRYVSSTESYLVNDLDDLSEDISKYHPF</sequence>